<comment type="caution">
    <text evidence="2">The sequence shown here is derived from an EMBL/GenBank/DDBJ whole genome shotgun (WGS) entry which is preliminary data.</text>
</comment>
<feature type="compositionally biased region" description="Basic and acidic residues" evidence="1">
    <location>
        <begin position="49"/>
        <end position="67"/>
    </location>
</feature>
<proteinExistence type="predicted"/>
<sequence>MEIAQRETCWSIGNHRQAKTNRTKRELEARNETPTSESQEKSKRRHIRRESMGKTKPDFSPDPDRPK</sequence>
<organism evidence="2 3">
    <name type="scientific">Cirrhinus molitorella</name>
    <name type="common">mud carp</name>
    <dbReference type="NCBI Taxonomy" id="172907"/>
    <lineage>
        <taxon>Eukaryota</taxon>
        <taxon>Metazoa</taxon>
        <taxon>Chordata</taxon>
        <taxon>Craniata</taxon>
        <taxon>Vertebrata</taxon>
        <taxon>Euteleostomi</taxon>
        <taxon>Actinopterygii</taxon>
        <taxon>Neopterygii</taxon>
        <taxon>Teleostei</taxon>
        <taxon>Ostariophysi</taxon>
        <taxon>Cypriniformes</taxon>
        <taxon>Cyprinidae</taxon>
        <taxon>Labeoninae</taxon>
        <taxon>Labeonini</taxon>
        <taxon>Cirrhinus</taxon>
    </lineage>
</organism>
<dbReference type="Proteomes" id="UP001558613">
    <property type="component" value="Unassembled WGS sequence"/>
</dbReference>
<reference evidence="2 3" key="1">
    <citation type="submission" date="2023-09" db="EMBL/GenBank/DDBJ databases">
        <authorList>
            <person name="Wang M."/>
        </authorList>
    </citation>
    <scope>NUCLEOTIDE SEQUENCE [LARGE SCALE GENOMIC DNA]</scope>
    <source>
        <strain evidence="2">GT-2023</strain>
        <tissue evidence="2">Liver</tissue>
    </source>
</reference>
<protein>
    <submittedName>
        <fullName evidence="2">Uncharacterized protein</fullName>
    </submittedName>
</protein>
<feature type="region of interest" description="Disordered" evidence="1">
    <location>
        <begin position="1"/>
        <end position="67"/>
    </location>
</feature>
<evidence type="ECO:0000256" key="1">
    <source>
        <dbReference type="SAM" id="MobiDB-lite"/>
    </source>
</evidence>
<evidence type="ECO:0000313" key="2">
    <source>
        <dbReference type="EMBL" id="KAL1253511.1"/>
    </source>
</evidence>
<name>A0ABR3LNC7_9TELE</name>
<dbReference type="EMBL" id="JAYMGO010000021">
    <property type="protein sequence ID" value="KAL1253511.1"/>
    <property type="molecule type" value="Genomic_DNA"/>
</dbReference>
<gene>
    <name evidence="2" type="ORF">QQF64_018204</name>
</gene>
<evidence type="ECO:0000313" key="3">
    <source>
        <dbReference type="Proteomes" id="UP001558613"/>
    </source>
</evidence>
<keyword evidence="3" id="KW-1185">Reference proteome</keyword>
<accession>A0ABR3LNC7</accession>